<evidence type="ECO:0000313" key="2">
    <source>
        <dbReference type="EMBL" id="GIY49513.1"/>
    </source>
</evidence>
<evidence type="ECO:0000256" key="1">
    <source>
        <dbReference type="SAM" id="MobiDB-lite"/>
    </source>
</evidence>
<comment type="caution">
    <text evidence="2">The sequence shown here is derived from an EMBL/GenBank/DDBJ whole genome shotgun (WGS) entry which is preliminary data.</text>
</comment>
<reference evidence="2 3" key="1">
    <citation type="submission" date="2021-06" db="EMBL/GenBank/DDBJ databases">
        <title>Caerostris darwini draft genome.</title>
        <authorList>
            <person name="Kono N."/>
            <person name="Arakawa K."/>
        </authorList>
    </citation>
    <scope>NUCLEOTIDE SEQUENCE [LARGE SCALE GENOMIC DNA]</scope>
</reference>
<dbReference type="EMBL" id="BPLQ01010242">
    <property type="protein sequence ID" value="GIY49513.1"/>
    <property type="molecule type" value="Genomic_DNA"/>
</dbReference>
<gene>
    <name evidence="2" type="ORF">CDAR_203581</name>
</gene>
<proteinExistence type="predicted"/>
<evidence type="ECO:0000313" key="3">
    <source>
        <dbReference type="Proteomes" id="UP001054837"/>
    </source>
</evidence>
<feature type="region of interest" description="Disordered" evidence="1">
    <location>
        <begin position="92"/>
        <end position="113"/>
    </location>
</feature>
<dbReference type="Proteomes" id="UP001054837">
    <property type="component" value="Unassembled WGS sequence"/>
</dbReference>
<accession>A0AAV4TSE4</accession>
<organism evidence="2 3">
    <name type="scientific">Caerostris darwini</name>
    <dbReference type="NCBI Taxonomy" id="1538125"/>
    <lineage>
        <taxon>Eukaryota</taxon>
        <taxon>Metazoa</taxon>
        <taxon>Ecdysozoa</taxon>
        <taxon>Arthropoda</taxon>
        <taxon>Chelicerata</taxon>
        <taxon>Arachnida</taxon>
        <taxon>Araneae</taxon>
        <taxon>Araneomorphae</taxon>
        <taxon>Entelegynae</taxon>
        <taxon>Araneoidea</taxon>
        <taxon>Araneidae</taxon>
        <taxon>Caerostris</taxon>
    </lineage>
</organism>
<sequence>MITGGNTQTGNPAWMLLSFKMGFSRYSPREWKGLHRGFSYGGDKGRRPFDDPADDIKGANPFSPFPLNLPGEGCIKISKNGLKSALQSLKSQRIPTLKGADRKPSPNHYRRGNTQMSNHAWMLLSFKMGFSMYSPRDWKGLHRGFICGGGKGR</sequence>
<keyword evidence="3" id="KW-1185">Reference proteome</keyword>
<dbReference type="AlphaFoldDB" id="A0AAV4TSE4"/>
<name>A0AAV4TSE4_9ARAC</name>
<protein>
    <submittedName>
        <fullName evidence="2">Uncharacterized protein</fullName>
    </submittedName>
</protein>